<feature type="domain" description="DUF559" evidence="2">
    <location>
        <begin position="2"/>
        <end position="100"/>
    </location>
</feature>
<keyword evidence="3" id="KW-0378">Hydrolase</keyword>
<dbReference type="CDD" id="cd01038">
    <property type="entry name" value="Endonuclease_DUF559"/>
    <property type="match status" value="1"/>
</dbReference>
<dbReference type="SUPFAM" id="SSF52980">
    <property type="entry name" value="Restriction endonuclease-like"/>
    <property type="match status" value="1"/>
</dbReference>
<dbReference type="Proteomes" id="UP000589292">
    <property type="component" value="Unassembled WGS sequence"/>
</dbReference>
<keyword evidence="3" id="KW-0255">Endonuclease</keyword>
<organism evidence="3 4">
    <name type="scientific">Sphingomonas ursincola</name>
    <dbReference type="NCBI Taxonomy" id="56361"/>
    <lineage>
        <taxon>Bacteria</taxon>
        <taxon>Pseudomonadati</taxon>
        <taxon>Pseudomonadota</taxon>
        <taxon>Alphaproteobacteria</taxon>
        <taxon>Sphingomonadales</taxon>
        <taxon>Sphingomonadaceae</taxon>
        <taxon>Sphingomonas</taxon>
    </lineage>
</organism>
<dbReference type="InterPro" id="IPR011335">
    <property type="entry name" value="Restrct_endonuc-II-like"/>
</dbReference>
<accession>A0A7V8RC60</accession>
<protein>
    <submittedName>
        <fullName evidence="3">Endonuclease domain-containing protein</fullName>
    </submittedName>
</protein>
<evidence type="ECO:0000313" key="3">
    <source>
        <dbReference type="EMBL" id="MBA1373754.1"/>
    </source>
</evidence>
<dbReference type="Gene3D" id="3.40.960.10">
    <property type="entry name" value="VSR Endonuclease"/>
    <property type="match status" value="1"/>
</dbReference>
<dbReference type="InterPro" id="IPR047216">
    <property type="entry name" value="Endonuclease_DUF559_bact"/>
</dbReference>
<evidence type="ECO:0000256" key="1">
    <source>
        <dbReference type="SAM" id="MobiDB-lite"/>
    </source>
</evidence>
<evidence type="ECO:0000259" key="2">
    <source>
        <dbReference type="Pfam" id="PF04480"/>
    </source>
</evidence>
<sequence length="125" mass="14612">MTRNARALRNDPTLPEYKLWQILAPYRPRYTRQLVIGPYIADIAHRIARLVIELDGEQHLDNADDLLRTRYLEAQGWAVVRFWNHEVLEDPYAVAEAVLDHTAHRLGGTHPRPLPSREGSRRRKE</sequence>
<dbReference type="PANTHER" id="PTHR38590">
    <property type="entry name" value="BLL0828 PROTEIN"/>
    <property type="match status" value="1"/>
</dbReference>
<gene>
    <name evidence="3" type="ORF">FG486_05340</name>
</gene>
<dbReference type="Pfam" id="PF04480">
    <property type="entry name" value="DUF559"/>
    <property type="match status" value="1"/>
</dbReference>
<dbReference type="GO" id="GO:0004519">
    <property type="term" value="F:endonuclease activity"/>
    <property type="evidence" value="ECO:0007669"/>
    <property type="project" value="UniProtKB-KW"/>
</dbReference>
<dbReference type="PANTHER" id="PTHR38590:SF1">
    <property type="entry name" value="BLL0828 PROTEIN"/>
    <property type="match status" value="1"/>
</dbReference>
<reference evidence="3 4" key="1">
    <citation type="journal article" date="1994" name="Int. J. Syst. Bacteriol.">
        <title>Phylogenetic positions of novel aerobic, bacteriochlorophyll a-containing bacteria and description of Roseococcus thiosulfatophilus gen. nov., sp. nov., Erythromicrobium ramosum gen. nov., sp. nov., and Erythrobacter litoralis sp. nov.</title>
        <authorList>
            <person name="Yurkov V."/>
            <person name="Stackebrandt E."/>
            <person name="Holmes A."/>
            <person name="Fuerst J.A."/>
            <person name="Hugenholtz P."/>
            <person name="Golecki J."/>
            <person name="Gad'on N."/>
            <person name="Gorlenko V.M."/>
            <person name="Kompantseva E.I."/>
            <person name="Drews G."/>
        </authorList>
    </citation>
    <scope>NUCLEOTIDE SEQUENCE [LARGE SCALE GENOMIC DNA]</scope>
    <source>
        <strain evidence="3 4">KR-99</strain>
    </source>
</reference>
<proteinExistence type="predicted"/>
<dbReference type="InterPro" id="IPR007569">
    <property type="entry name" value="DUF559"/>
</dbReference>
<evidence type="ECO:0000313" key="4">
    <source>
        <dbReference type="Proteomes" id="UP000589292"/>
    </source>
</evidence>
<dbReference type="EMBL" id="VDES01000001">
    <property type="protein sequence ID" value="MBA1373754.1"/>
    <property type="molecule type" value="Genomic_DNA"/>
</dbReference>
<keyword evidence="3" id="KW-0540">Nuclease</keyword>
<name>A0A7V8RC60_9SPHN</name>
<keyword evidence="4" id="KW-1185">Reference proteome</keyword>
<feature type="region of interest" description="Disordered" evidence="1">
    <location>
        <begin position="105"/>
        <end position="125"/>
    </location>
</feature>
<comment type="caution">
    <text evidence="3">The sequence shown here is derived from an EMBL/GenBank/DDBJ whole genome shotgun (WGS) entry which is preliminary data.</text>
</comment>
<dbReference type="AlphaFoldDB" id="A0A7V8RC60"/>